<keyword evidence="3" id="KW-1185">Reference proteome</keyword>
<dbReference type="AlphaFoldDB" id="A0AAN6RH58"/>
<dbReference type="Proteomes" id="UP001280581">
    <property type="component" value="Unassembled WGS sequence"/>
</dbReference>
<keyword evidence="1" id="KW-0732">Signal</keyword>
<evidence type="ECO:0000313" key="3">
    <source>
        <dbReference type="Proteomes" id="UP001280581"/>
    </source>
</evidence>
<proteinExistence type="predicted"/>
<name>A0AAN6RH58_9PLEO</name>
<accession>A0AAN6RH58</accession>
<feature type="chain" id="PRO_5042975562" evidence="1">
    <location>
        <begin position="27"/>
        <end position="454"/>
    </location>
</feature>
<reference evidence="2 3" key="1">
    <citation type="submission" date="2021-02" db="EMBL/GenBank/DDBJ databases">
        <title>Genome assembly of Pseudopithomyces chartarum.</title>
        <authorList>
            <person name="Jauregui R."/>
            <person name="Singh J."/>
            <person name="Voisey C."/>
        </authorList>
    </citation>
    <scope>NUCLEOTIDE SEQUENCE [LARGE SCALE GENOMIC DNA]</scope>
    <source>
        <strain evidence="2 3">AGR01</strain>
    </source>
</reference>
<sequence length="454" mass="48840">MSSIRLLYLATAAALLSLSTANPASGCYSYGVDFIDEGNYFINSNLNESFTCVSTFQGCSTGSDPAEILFIDPNNEEYVCSEVQTTPDNTSMISTCPFRKNQMLPGHSIILVFGNNGGGEPFAWQRGELLLPKDNFIEANLLQDLYLTVGPQVTTTYTPTVTFTITSTPIITSIITSTLSFTSTISNSKTVTISTKSGRKTRTVTPAPVYDTKTKTVTRTRQVWTKELSVTTQTSTATCNTPAPWLYKVDKSADYSPTMVHPAALETSTSVASTAPYRIVRKSDRAVPVAYARARIDAAKARRARRANQGLLAKRAADLPTITVNAATPVNATVTVTTDATTTTESTAVSSTQTITLSPVTVYAGGYSLYTAVTTLPTPTKTRMKFIHKTIRTTKTYIATFTKTAVVTPSASVEACKNAGGYFDDDIESEVTNAVSSVEVETVVDEVEEAIAEI</sequence>
<gene>
    <name evidence="2" type="ORF">GRF29_106g1023320</name>
</gene>
<protein>
    <submittedName>
        <fullName evidence="2">Uncharacterized protein</fullName>
    </submittedName>
</protein>
<feature type="signal peptide" evidence="1">
    <location>
        <begin position="1"/>
        <end position="26"/>
    </location>
</feature>
<organism evidence="2 3">
    <name type="scientific">Pseudopithomyces chartarum</name>
    <dbReference type="NCBI Taxonomy" id="1892770"/>
    <lineage>
        <taxon>Eukaryota</taxon>
        <taxon>Fungi</taxon>
        <taxon>Dikarya</taxon>
        <taxon>Ascomycota</taxon>
        <taxon>Pezizomycotina</taxon>
        <taxon>Dothideomycetes</taxon>
        <taxon>Pleosporomycetidae</taxon>
        <taxon>Pleosporales</taxon>
        <taxon>Massarineae</taxon>
        <taxon>Didymosphaeriaceae</taxon>
        <taxon>Pseudopithomyces</taxon>
    </lineage>
</organism>
<evidence type="ECO:0000313" key="2">
    <source>
        <dbReference type="EMBL" id="KAK3203933.1"/>
    </source>
</evidence>
<comment type="caution">
    <text evidence="2">The sequence shown here is derived from an EMBL/GenBank/DDBJ whole genome shotgun (WGS) entry which is preliminary data.</text>
</comment>
<dbReference type="EMBL" id="WVTA01000010">
    <property type="protein sequence ID" value="KAK3203933.1"/>
    <property type="molecule type" value="Genomic_DNA"/>
</dbReference>
<evidence type="ECO:0000256" key="1">
    <source>
        <dbReference type="SAM" id="SignalP"/>
    </source>
</evidence>